<dbReference type="Proteomes" id="UP001054857">
    <property type="component" value="Unassembled WGS sequence"/>
</dbReference>
<accession>A0AAD3HQF2</accession>
<evidence type="ECO:0000313" key="2">
    <source>
        <dbReference type="EMBL" id="GFR50014.1"/>
    </source>
</evidence>
<evidence type="ECO:0000256" key="1">
    <source>
        <dbReference type="SAM" id="MobiDB-lite"/>
    </source>
</evidence>
<gene>
    <name evidence="2" type="ORF">Agub_g12163</name>
</gene>
<feature type="compositionally biased region" description="Acidic residues" evidence="1">
    <location>
        <begin position="134"/>
        <end position="159"/>
    </location>
</feature>
<sequence>MTYQRADRNATTASSSSSGRGSSASHPMDKSGRCSSFAASGAHGNTASAVIGARTPAGCFASSSTPLAPLPSSPHATFATIALQLSPGEGLLAARRLRSEPEPFEDEYDDDEYEDGEYVDLDVEDLLADLADVEDIDLDEGEFELSDESDSEGEAEEGEQALPPPPPSARPRKDWRV</sequence>
<dbReference type="AlphaFoldDB" id="A0AAD3HQF2"/>
<reference evidence="2 3" key="1">
    <citation type="journal article" date="2021" name="Sci. Rep.">
        <title>Genome sequencing of the multicellular alga Astrephomene provides insights into convergent evolution of germ-soma differentiation.</title>
        <authorList>
            <person name="Yamashita S."/>
            <person name="Yamamoto K."/>
            <person name="Matsuzaki R."/>
            <person name="Suzuki S."/>
            <person name="Yamaguchi H."/>
            <person name="Hirooka S."/>
            <person name="Minakuchi Y."/>
            <person name="Miyagishima S."/>
            <person name="Kawachi M."/>
            <person name="Toyoda A."/>
            <person name="Nozaki H."/>
        </authorList>
    </citation>
    <scope>NUCLEOTIDE SEQUENCE [LARGE SCALE GENOMIC DNA]</scope>
    <source>
        <strain evidence="2 3">NIES-4017</strain>
    </source>
</reference>
<dbReference type="EMBL" id="BMAR01000034">
    <property type="protein sequence ID" value="GFR50014.1"/>
    <property type="molecule type" value="Genomic_DNA"/>
</dbReference>
<proteinExistence type="predicted"/>
<protein>
    <submittedName>
        <fullName evidence="2">Uncharacterized protein</fullName>
    </submittedName>
</protein>
<organism evidence="2 3">
    <name type="scientific">Astrephomene gubernaculifera</name>
    <dbReference type="NCBI Taxonomy" id="47775"/>
    <lineage>
        <taxon>Eukaryota</taxon>
        <taxon>Viridiplantae</taxon>
        <taxon>Chlorophyta</taxon>
        <taxon>core chlorophytes</taxon>
        <taxon>Chlorophyceae</taxon>
        <taxon>CS clade</taxon>
        <taxon>Chlamydomonadales</taxon>
        <taxon>Astrephomenaceae</taxon>
        <taxon>Astrephomene</taxon>
    </lineage>
</organism>
<keyword evidence="3" id="KW-1185">Reference proteome</keyword>
<feature type="compositionally biased region" description="Low complexity" evidence="1">
    <location>
        <begin position="13"/>
        <end position="25"/>
    </location>
</feature>
<feature type="region of interest" description="Disordered" evidence="1">
    <location>
        <begin position="134"/>
        <end position="177"/>
    </location>
</feature>
<comment type="caution">
    <text evidence="2">The sequence shown here is derived from an EMBL/GenBank/DDBJ whole genome shotgun (WGS) entry which is preliminary data.</text>
</comment>
<feature type="region of interest" description="Disordered" evidence="1">
    <location>
        <begin position="1"/>
        <end position="38"/>
    </location>
</feature>
<name>A0AAD3HQF2_9CHLO</name>
<evidence type="ECO:0000313" key="3">
    <source>
        <dbReference type="Proteomes" id="UP001054857"/>
    </source>
</evidence>